<proteinExistence type="inferred from homology"/>
<protein>
    <recommendedName>
        <fullName evidence="6">Aminotransferase class I/classII large domain-containing protein</fullName>
    </recommendedName>
</protein>
<feature type="non-terminal residue" evidence="7">
    <location>
        <position position="416"/>
    </location>
</feature>
<evidence type="ECO:0000256" key="5">
    <source>
        <dbReference type="RuleBase" id="RU003693"/>
    </source>
</evidence>
<dbReference type="Pfam" id="PF00155">
    <property type="entry name" value="Aminotran_1_2"/>
    <property type="match status" value="1"/>
</dbReference>
<dbReference type="OrthoDB" id="2382073at2759"/>
<gene>
    <name evidence="7" type="ORF">HETIRDRAFT_245811</name>
</gene>
<dbReference type="PANTHER" id="PTHR13693">
    <property type="entry name" value="CLASS II AMINOTRANSFERASE/8-AMINO-7-OXONONANOATE SYNTHASE"/>
    <property type="match status" value="1"/>
</dbReference>
<dbReference type="PROSITE" id="PS00599">
    <property type="entry name" value="AA_TRANSFER_CLASS_2"/>
    <property type="match status" value="1"/>
</dbReference>
<dbReference type="InterPro" id="IPR001917">
    <property type="entry name" value="Aminotrans_II_pyridoxalP_BS"/>
</dbReference>
<evidence type="ECO:0000313" key="8">
    <source>
        <dbReference type="Proteomes" id="UP000030671"/>
    </source>
</evidence>
<dbReference type="EMBL" id="KI925457">
    <property type="protein sequence ID" value="ETW82625.1"/>
    <property type="molecule type" value="Genomic_DNA"/>
</dbReference>
<dbReference type="RefSeq" id="XP_009544972.1">
    <property type="nucleotide sequence ID" value="XM_009546677.1"/>
</dbReference>
<evidence type="ECO:0000313" key="7">
    <source>
        <dbReference type="EMBL" id="ETW82625.1"/>
    </source>
</evidence>
<dbReference type="InterPro" id="IPR015424">
    <property type="entry name" value="PyrdxlP-dep_Trfase"/>
</dbReference>
<dbReference type="InterPro" id="IPR050087">
    <property type="entry name" value="AON_synthase_class-II"/>
</dbReference>
<dbReference type="PANTHER" id="PTHR13693:SF77">
    <property type="entry name" value="8-AMINO-7-OXONONANOATE SYNTHASE"/>
    <property type="match status" value="1"/>
</dbReference>
<dbReference type="KEGG" id="hir:HETIRDRAFT_245811"/>
<evidence type="ECO:0000256" key="3">
    <source>
        <dbReference type="ARBA" id="ARBA00022679"/>
    </source>
</evidence>
<evidence type="ECO:0000256" key="2">
    <source>
        <dbReference type="ARBA" id="ARBA00010008"/>
    </source>
</evidence>
<dbReference type="AlphaFoldDB" id="W4KB83"/>
<dbReference type="eggNOG" id="KOG1359">
    <property type="taxonomic scope" value="Eukaryota"/>
</dbReference>
<comment type="cofactor">
    <cofactor evidence="1 5">
        <name>pyridoxal 5'-phosphate</name>
        <dbReference type="ChEBI" id="CHEBI:597326"/>
    </cofactor>
</comment>
<dbReference type="InterPro" id="IPR015421">
    <property type="entry name" value="PyrdxlP-dep_Trfase_major"/>
</dbReference>
<dbReference type="GO" id="GO:0016740">
    <property type="term" value="F:transferase activity"/>
    <property type="evidence" value="ECO:0007669"/>
    <property type="project" value="UniProtKB-KW"/>
</dbReference>
<comment type="similarity">
    <text evidence="2">Belongs to the class-II pyridoxal-phosphate-dependent aminotransferase family. BioF subfamily.</text>
</comment>
<dbReference type="Gene3D" id="3.90.1150.10">
    <property type="entry name" value="Aspartate Aminotransferase, domain 1"/>
    <property type="match status" value="1"/>
</dbReference>
<dbReference type="SUPFAM" id="SSF53383">
    <property type="entry name" value="PLP-dependent transferases"/>
    <property type="match status" value="1"/>
</dbReference>
<dbReference type="HOGENOM" id="CLU_015846_3_0_1"/>
<organism evidence="7 8">
    <name type="scientific">Heterobasidion irregulare (strain TC 32-1)</name>
    <dbReference type="NCBI Taxonomy" id="747525"/>
    <lineage>
        <taxon>Eukaryota</taxon>
        <taxon>Fungi</taxon>
        <taxon>Dikarya</taxon>
        <taxon>Basidiomycota</taxon>
        <taxon>Agaricomycotina</taxon>
        <taxon>Agaricomycetes</taxon>
        <taxon>Russulales</taxon>
        <taxon>Bondarzewiaceae</taxon>
        <taxon>Heterobasidion</taxon>
        <taxon>Heterobasidion annosum species complex</taxon>
    </lineage>
</organism>
<accession>W4KB83</accession>
<evidence type="ECO:0000259" key="6">
    <source>
        <dbReference type="Pfam" id="PF00155"/>
    </source>
</evidence>
<dbReference type="Gene3D" id="3.40.640.10">
    <property type="entry name" value="Type I PLP-dependent aspartate aminotransferase-like (Major domain)"/>
    <property type="match status" value="1"/>
</dbReference>
<dbReference type="Proteomes" id="UP000030671">
    <property type="component" value="Unassembled WGS sequence"/>
</dbReference>
<evidence type="ECO:0000256" key="1">
    <source>
        <dbReference type="ARBA" id="ARBA00001933"/>
    </source>
</evidence>
<dbReference type="InterPro" id="IPR004839">
    <property type="entry name" value="Aminotransferase_I/II_large"/>
</dbReference>
<evidence type="ECO:0000256" key="4">
    <source>
        <dbReference type="ARBA" id="ARBA00022898"/>
    </source>
</evidence>
<dbReference type="InterPro" id="IPR015422">
    <property type="entry name" value="PyrdxlP-dep_Trfase_small"/>
</dbReference>
<keyword evidence="3" id="KW-0808">Transferase</keyword>
<dbReference type="GeneID" id="20669090"/>
<dbReference type="STRING" id="747525.W4KB83"/>
<sequence length="416" mass="44316">MSSLDAQLAAALASRDDRHIRRRLPAPTDPTAPPYADYASNDYLALARSPTLRTHLLARLAAAPAILGSGGSRLLVNGAPHAALEARLAAFFRAPAALLFNSGFDANAGFFACVPQRGDAVVHDEHIHASVHDGVRAGRAAHLSFAHNDVAALRGVLRRLLAEHRGLREGRGSVFIAVETVYSMDGTIAPLREIVALAEELLPRGNAHVVVDEAHATGIYGPQGRGVVAMLGLEDKVLARLHTFGKALAASGAVVLTSVLVRDYLLNYARPLIYTTSLSHANIIAAGCSFDMLENGTAEKLSKHLLDLCAYFLHLLRAELATIDPSILSLPPHLQSPLSTDPATSPTSLPTPIIPLLTRLPRPLSAFLLARGINARPITWPTVPKGKDRVRICLNAGATRADVLALARAVVEWARA</sequence>
<dbReference type="InParanoid" id="W4KB83"/>
<dbReference type="GO" id="GO:0030170">
    <property type="term" value="F:pyridoxal phosphate binding"/>
    <property type="evidence" value="ECO:0007669"/>
    <property type="project" value="InterPro"/>
</dbReference>
<feature type="domain" description="Aminotransferase class I/classII large" evidence="6">
    <location>
        <begin position="39"/>
        <end position="409"/>
    </location>
</feature>
<keyword evidence="4 5" id="KW-0663">Pyridoxal phosphate</keyword>
<name>W4KB83_HETIT</name>
<keyword evidence="8" id="KW-1185">Reference proteome</keyword>
<reference evidence="7 8" key="1">
    <citation type="journal article" date="2012" name="New Phytol.">
        <title>Insight into trade-off between wood decay and parasitism from the genome of a fungal forest pathogen.</title>
        <authorList>
            <person name="Olson A."/>
            <person name="Aerts A."/>
            <person name="Asiegbu F."/>
            <person name="Belbahri L."/>
            <person name="Bouzid O."/>
            <person name="Broberg A."/>
            <person name="Canback B."/>
            <person name="Coutinho P.M."/>
            <person name="Cullen D."/>
            <person name="Dalman K."/>
            <person name="Deflorio G."/>
            <person name="van Diepen L.T."/>
            <person name="Dunand C."/>
            <person name="Duplessis S."/>
            <person name="Durling M."/>
            <person name="Gonthier P."/>
            <person name="Grimwood J."/>
            <person name="Fossdal C.G."/>
            <person name="Hansson D."/>
            <person name="Henrissat B."/>
            <person name="Hietala A."/>
            <person name="Himmelstrand K."/>
            <person name="Hoffmeister D."/>
            <person name="Hogberg N."/>
            <person name="James T.Y."/>
            <person name="Karlsson M."/>
            <person name="Kohler A."/>
            <person name="Kues U."/>
            <person name="Lee Y.H."/>
            <person name="Lin Y.C."/>
            <person name="Lind M."/>
            <person name="Lindquist E."/>
            <person name="Lombard V."/>
            <person name="Lucas S."/>
            <person name="Lunden K."/>
            <person name="Morin E."/>
            <person name="Murat C."/>
            <person name="Park J."/>
            <person name="Raffaello T."/>
            <person name="Rouze P."/>
            <person name="Salamov A."/>
            <person name="Schmutz J."/>
            <person name="Solheim H."/>
            <person name="Stahlberg J."/>
            <person name="Velez H."/>
            <person name="de Vries R.P."/>
            <person name="Wiebenga A."/>
            <person name="Woodward S."/>
            <person name="Yakovlev I."/>
            <person name="Garbelotto M."/>
            <person name="Martin F."/>
            <person name="Grigoriev I.V."/>
            <person name="Stenlid J."/>
        </authorList>
    </citation>
    <scope>NUCLEOTIDE SEQUENCE [LARGE SCALE GENOMIC DNA]</scope>
    <source>
        <strain evidence="7 8">TC 32-1</strain>
    </source>
</reference>
<dbReference type="GO" id="GO:0009102">
    <property type="term" value="P:biotin biosynthetic process"/>
    <property type="evidence" value="ECO:0007669"/>
    <property type="project" value="TreeGrafter"/>
</dbReference>